<organism evidence="4 5">
    <name type="scientific">Dendrothele bispora (strain CBS 962.96)</name>
    <dbReference type="NCBI Taxonomy" id="1314807"/>
    <lineage>
        <taxon>Eukaryota</taxon>
        <taxon>Fungi</taxon>
        <taxon>Dikarya</taxon>
        <taxon>Basidiomycota</taxon>
        <taxon>Agaricomycotina</taxon>
        <taxon>Agaricomycetes</taxon>
        <taxon>Agaricomycetidae</taxon>
        <taxon>Agaricales</taxon>
        <taxon>Agaricales incertae sedis</taxon>
        <taxon>Dendrothele</taxon>
    </lineage>
</organism>
<feature type="region of interest" description="Disordered" evidence="2">
    <location>
        <begin position="28"/>
        <end position="49"/>
    </location>
</feature>
<feature type="domain" description="GATA-type" evidence="3">
    <location>
        <begin position="84"/>
        <end position="117"/>
    </location>
</feature>
<dbReference type="PROSITE" id="PS50114">
    <property type="entry name" value="GATA_ZN_FINGER_2"/>
    <property type="match status" value="1"/>
</dbReference>
<dbReference type="AlphaFoldDB" id="A0A4V6T502"/>
<dbReference type="InterPro" id="IPR000679">
    <property type="entry name" value="Znf_GATA"/>
</dbReference>
<dbReference type="Proteomes" id="UP000297245">
    <property type="component" value="Unassembled WGS sequence"/>
</dbReference>
<keyword evidence="1" id="KW-0863">Zinc-finger</keyword>
<keyword evidence="5" id="KW-1185">Reference proteome</keyword>
<evidence type="ECO:0000313" key="5">
    <source>
        <dbReference type="Proteomes" id="UP000297245"/>
    </source>
</evidence>
<evidence type="ECO:0000313" key="4">
    <source>
        <dbReference type="EMBL" id="THU81105.1"/>
    </source>
</evidence>
<evidence type="ECO:0000256" key="2">
    <source>
        <dbReference type="SAM" id="MobiDB-lite"/>
    </source>
</evidence>
<dbReference type="Gene3D" id="3.30.50.10">
    <property type="entry name" value="Erythroid Transcription Factor GATA-1, subunit A"/>
    <property type="match status" value="1"/>
</dbReference>
<name>A0A4V6T502_DENBC</name>
<protein>
    <recommendedName>
        <fullName evidence="3">GATA-type domain-containing protein</fullName>
    </recommendedName>
</protein>
<dbReference type="GO" id="GO:0006355">
    <property type="term" value="P:regulation of DNA-templated transcription"/>
    <property type="evidence" value="ECO:0007669"/>
    <property type="project" value="InterPro"/>
</dbReference>
<evidence type="ECO:0000256" key="1">
    <source>
        <dbReference type="PROSITE-ProRule" id="PRU00094"/>
    </source>
</evidence>
<proteinExistence type="predicted"/>
<gene>
    <name evidence="4" type="ORF">K435DRAFT_485729</name>
</gene>
<keyword evidence="1" id="KW-0479">Metal-binding</keyword>
<dbReference type="InterPro" id="IPR013088">
    <property type="entry name" value="Znf_NHR/GATA"/>
</dbReference>
<dbReference type="GO" id="GO:0043565">
    <property type="term" value="F:sequence-specific DNA binding"/>
    <property type="evidence" value="ECO:0007669"/>
    <property type="project" value="InterPro"/>
</dbReference>
<dbReference type="GO" id="GO:0008270">
    <property type="term" value="F:zinc ion binding"/>
    <property type="evidence" value="ECO:0007669"/>
    <property type="project" value="UniProtKB-KW"/>
</dbReference>
<evidence type="ECO:0000259" key="3">
    <source>
        <dbReference type="PROSITE" id="PS50114"/>
    </source>
</evidence>
<sequence>MPPIVMEPPVNTMNMHNASLATLSRLQQYNPNGMDPARQHNQSPVSASPVDAARVPSELLLDPHLDQSEVDASQESPNSAAAKSSASQKCDTCNAPLSSDTRRDSQGKVVCNTCGEYINSFLNPLFPKRFLFCFFFDHYRFCACCMMAGYTMHAVWVPLHNHITSFGMVLVCLALAARPIVSPYSVVVDETCCDWVPCLCTPLQYIVFIHCMPSVMFALFHHEAFD</sequence>
<reference evidence="4 5" key="1">
    <citation type="journal article" date="2019" name="Nat. Ecol. Evol.">
        <title>Megaphylogeny resolves global patterns of mushroom evolution.</title>
        <authorList>
            <person name="Varga T."/>
            <person name="Krizsan K."/>
            <person name="Foldi C."/>
            <person name="Dima B."/>
            <person name="Sanchez-Garcia M."/>
            <person name="Sanchez-Ramirez S."/>
            <person name="Szollosi G.J."/>
            <person name="Szarkandi J.G."/>
            <person name="Papp V."/>
            <person name="Albert L."/>
            <person name="Andreopoulos W."/>
            <person name="Angelini C."/>
            <person name="Antonin V."/>
            <person name="Barry K.W."/>
            <person name="Bougher N.L."/>
            <person name="Buchanan P."/>
            <person name="Buyck B."/>
            <person name="Bense V."/>
            <person name="Catcheside P."/>
            <person name="Chovatia M."/>
            <person name="Cooper J."/>
            <person name="Damon W."/>
            <person name="Desjardin D."/>
            <person name="Finy P."/>
            <person name="Geml J."/>
            <person name="Haridas S."/>
            <person name="Hughes K."/>
            <person name="Justo A."/>
            <person name="Karasinski D."/>
            <person name="Kautmanova I."/>
            <person name="Kiss B."/>
            <person name="Kocsube S."/>
            <person name="Kotiranta H."/>
            <person name="LaButti K.M."/>
            <person name="Lechner B.E."/>
            <person name="Liimatainen K."/>
            <person name="Lipzen A."/>
            <person name="Lukacs Z."/>
            <person name="Mihaltcheva S."/>
            <person name="Morgado L.N."/>
            <person name="Niskanen T."/>
            <person name="Noordeloos M.E."/>
            <person name="Ohm R.A."/>
            <person name="Ortiz-Santana B."/>
            <person name="Ovrebo C."/>
            <person name="Racz N."/>
            <person name="Riley R."/>
            <person name="Savchenko A."/>
            <person name="Shiryaev A."/>
            <person name="Soop K."/>
            <person name="Spirin V."/>
            <person name="Szebenyi C."/>
            <person name="Tomsovsky M."/>
            <person name="Tulloss R.E."/>
            <person name="Uehling J."/>
            <person name="Grigoriev I.V."/>
            <person name="Vagvolgyi C."/>
            <person name="Papp T."/>
            <person name="Martin F.M."/>
            <person name="Miettinen O."/>
            <person name="Hibbett D.S."/>
            <person name="Nagy L.G."/>
        </authorList>
    </citation>
    <scope>NUCLEOTIDE SEQUENCE [LARGE SCALE GENOMIC DNA]</scope>
    <source>
        <strain evidence="4 5">CBS 962.96</strain>
    </source>
</reference>
<dbReference type="EMBL" id="ML179840">
    <property type="protein sequence ID" value="THU81105.1"/>
    <property type="molecule type" value="Genomic_DNA"/>
</dbReference>
<keyword evidence="1" id="KW-0862">Zinc</keyword>
<accession>A0A4V6T502</accession>